<keyword evidence="3" id="KW-1185">Reference proteome</keyword>
<gene>
    <name evidence="2" type="ORF">TKK_004127</name>
</gene>
<evidence type="ECO:0000256" key="1">
    <source>
        <dbReference type="SAM" id="MobiDB-lite"/>
    </source>
</evidence>
<name>A0ABD2XCW2_9HYME</name>
<proteinExistence type="predicted"/>
<feature type="compositionally biased region" description="Basic and acidic residues" evidence="1">
    <location>
        <begin position="84"/>
        <end position="99"/>
    </location>
</feature>
<evidence type="ECO:0000313" key="3">
    <source>
        <dbReference type="Proteomes" id="UP001627154"/>
    </source>
</evidence>
<feature type="region of interest" description="Disordered" evidence="1">
    <location>
        <begin position="84"/>
        <end position="110"/>
    </location>
</feature>
<evidence type="ECO:0000313" key="2">
    <source>
        <dbReference type="EMBL" id="KAL3402975.1"/>
    </source>
</evidence>
<reference evidence="2 3" key="1">
    <citation type="journal article" date="2024" name="bioRxiv">
        <title>A reference genome for Trichogramma kaykai: A tiny desert-dwelling parasitoid wasp with competing sex-ratio distorters.</title>
        <authorList>
            <person name="Culotta J."/>
            <person name="Lindsey A.R."/>
        </authorList>
    </citation>
    <scope>NUCLEOTIDE SEQUENCE [LARGE SCALE GENOMIC DNA]</scope>
    <source>
        <strain evidence="2 3">KSX58</strain>
    </source>
</reference>
<organism evidence="2 3">
    <name type="scientific">Trichogramma kaykai</name>
    <dbReference type="NCBI Taxonomy" id="54128"/>
    <lineage>
        <taxon>Eukaryota</taxon>
        <taxon>Metazoa</taxon>
        <taxon>Ecdysozoa</taxon>
        <taxon>Arthropoda</taxon>
        <taxon>Hexapoda</taxon>
        <taxon>Insecta</taxon>
        <taxon>Pterygota</taxon>
        <taxon>Neoptera</taxon>
        <taxon>Endopterygota</taxon>
        <taxon>Hymenoptera</taxon>
        <taxon>Apocrita</taxon>
        <taxon>Proctotrupomorpha</taxon>
        <taxon>Chalcidoidea</taxon>
        <taxon>Trichogrammatidae</taxon>
        <taxon>Trichogramma</taxon>
    </lineage>
</organism>
<comment type="caution">
    <text evidence="2">The sequence shown here is derived from an EMBL/GenBank/DDBJ whole genome shotgun (WGS) entry which is preliminary data.</text>
</comment>
<dbReference type="EMBL" id="JBJJXI010000032">
    <property type="protein sequence ID" value="KAL3402975.1"/>
    <property type="molecule type" value="Genomic_DNA"/>
</dbReference>
<protein>
    <submittedName>
        <fullName evidence="2">Uncharacterized protein</fullName>
    </submittedName>
</protein>
<sequence>MSSAANCHELTYDLLIKTRQRLELSTLEKNLCSCSWIVCTCTDRCPGKCMGIPIMRAVWRTCLCTAFSQTAIARVVVDVVTRDPSGRRELRKKKPEEKGQSISGTGAGARDQVTSTRLKIVSYNMRLVMM</sequence>
<accession>A0ABD2XCW2</accession>
<dbReference type="AlphaFoldDB" id="A0ABD2XCW2"/>
<dbReference type="Proteomes" id="UP001627154">
    <property type="component" value="Unassembled WGS sequence"/>
</dbReference>